<dbReference type="GO" id="GO:0003735">
    <property type="term" value="F:structural constituent of ribosome"/>
    <property type="evidence" value="ECO:0007669"/>
    <property type="project" value="InterPro"/>
</dbReference>
<gene>
    <name evidence="4" type="primary">g5830</name>
</gene>
<dbReference type="EMBL" id="KY346875">
    <property type="protein sequence ID" value="ARQ20717.1"/>
    <property type="molecule type" value="mRNA"/>
</dbReference>
<name>A0A1X9QDS2_9CHLO</name>
<accession>A0A1X9QDS2</accession>
<dbReference type="GO" id="GO:1990904">
    <property type="term" value="C:ribonucleoprotein complex"/>
    <property type="evidence" value="ECO:0007669"/>
    <property type="project" value="UniProtKB-KW"/>
</dbReference>
<evidence type="ECO:0000256" key="3">
    <source>
        <dbReference type="ARBA" id="ARBA00023274"/>
    </source>
</evidence>
<evidence type="ECO:0000256" key="2">
    <source>
        <dbReference type="ARBA" id="ARBA00022980"/>
    </source>
</evidence>
<dbReference type="Pfam" id="PF01165">
    <property type="entry name" value="Ribosomal_S21"/>
    <property type="match status" value="1"/>
</dbReference>
<dbReference type="GO" id="GO:0006412">
    <property type="term" value="P:translation"/>
    <property type="evidence" value="ECO:0007669"/>
    <property type="project" value="InterPro"/>
</dbReference>
<keyword evidence="2 4" id="KW-0689">Ribosomal protein</keyword>
<dbReference type="NCBIfam" id="TIGR00030">
    <property type="entry name" value="S21p"/>
    <property type="match status" value="1"/>
</dbReference>
<reference evidence="4" key="1">
    <citation type="submission" date="2016-12" db="EMBL/GenBank/DDBJ databases">
        <title>Lipid Body Proteins in Lobosphaera incisa.</title>
        <authorList>
            <person name="Siegler H."/>
            <person name="Valerius O."/>
            <person name="Ischebeck T."/>
            <person name="Tourasse N."/>
            <person name="Vallon O."/>
            <person name="Khozin-Goldberg I."/>
            <person name="Braus G."/>
            <person name="Feussner I."/>
        </authorList>
    </citation>
    <scope>NUCLEOTIDE SEQUENCE</scope>
    <source>
        <strain evidence="4">SAG2468</strain>
    </source>
</reference>
<proteinExistence type="evidence at transcript level"/>
<keyword evidence="3" id="KW-0687">Ribonucleoprotein</keyword>
<dbReference type="GO" id="GO:0005840">
    <property type="term" value="C:ribosome"/>
    <property type="evidence" value="ECO:0007669"/>
    <property type="project" value="UniProtKB-KW"/>
</dbReference>
<comment type="similarity">
    <text evidence="1">Belongs to the bacterial ribosomal protein bS21 family.</text>
</comment>
<sequence>MLRQAASSSLAALRATSLQACGNSAARDAGSNVMVSSTMAQHCWHQQRGLKVPVQNNNVDKAFSQLSRKLRAEGMIDKWRDQVEFTKPALRRVLNQKETAHRLKVERFRALMSWVLKRKARGF</sequence>
<protein>
    <submittedName>
        <fullName evidence="4">Ribosomal protein S21</fullName>
    </submittedName>
</protein>
<evidence type="ECO:0000313" key="4">
    <source>
        <dbReference type="EMBL" id="ARQ20717.1"/>
    </source>
</evidence>
<dbReference type="InterPro" id="IPR001911">
    <property type="entry name" value="Ribosomal_bS21"/>
</dbReference>
<evidence type="ECO:0000256" key="1">
    <source>
        <dbReference type="ARBA" id="ARBA00006640"/>
    </source>
</evidence>
<dbReference type="AlphaFoldDB" id="A0A1X9QDS2"/>
<organism evidence="4">
    <name type="scientific">Lobosphaera incisa</name>
    <dbReference type="NCBI Taxonomy" id="312850"/>
    <lineage>
        <taxon>Eukaryota</taxon>
        <taxon>Viridiplantae</taxon>
        <taxon>Chlorophyta</taxon>
        <taxon>core chlorophytes</taxon>
        <taxon>Trebouxiophyceae</taxon>
        <taxon>Trebouxiales</taxon>
        <taxon>Trebouxiaceae</taxon>
        <taxon>Lobosphaera</taxon>
    </lineage>
</organism>